<evidence type="ECO:0000313" key="1">
    <source>
        <dbReference type="EMBL" id="KAG9250451.1"/>
    </source>
</evidence>
<dbReference type="GeneID" id="70297140"/>
<keyword evidence="2" id="KW-1185">Reference proteome</keyword>
<dbReference type="Proteomes" id="UP000887229">
    <property type="component" value="Unassembled WGS sequence"/>
</dbReference>
<sequence>MAAPCASFDPQRNGSALSRLEAAFTSITKLNARMPGDTWAEYQAKLRKSFSQPSIQGMNFNKLLSRIGSIVFLGEESNVLNYEHHRDFDRLRAAAKLCVWLAAMTKDPAERENGGLAEKWAQHRLRDIDYLEELSKTEERFSALEALEEEEATAAGETETTHAEM</sequence>
<evidence type="ECO:0000313" key="2">
    <source>
        <dbReference type="Proteomes" id="UP000887229"/>
    </source>
</evidence>
<gene>
    <name evidence="1" type="ORF">F5Z01DRAFT_694048</name>
</gene>
<proteinExistence type="predicted"/>
<accession>A0A9P7ZEG4</accession>
<dbReference type="OrthoDB" id="5095558at2759"/>
<reference evidence="1" key="1">
    <citation type="journal article" date="2021" name="IMA Fungus">
        <title>Genomic characterization of three marine fungi, including Emericellopsis atlantica sp. nov. with signatures of a generalist lifestyle and marine biomass degradation.</title>
        <authorList>
            <person name="Hagestad O.C."/>
            <person name="Hou L."/>
            <person name="Andersen J.H."/>
            <person name="Hansen E.H."/>
            <person name="Altermark B."/>
            <person name="Li C."/>
            <person name="Kuhnert E."/>
            <person name="Cox R.J."/>
            <person name="Crous P.W."/>
            <person name="Spatafora J.W."/>
            <person name="Lail K."/>
            <person name="Amirebrahimi M."/>
            <person name="Lipzen A."/>
            <person name="Pangilinan J."/>
            <person name="Andreopoulos W."/>
            <person name="Hayes R.D."/>
            <person name="Ng V."/>
            <person name="Grigoriev I.V."/>
            <person name="Jackson S.A."/>
            <person name="Sutton T.D.S."/>
            <person name="Dobson A.D.W."/>
            <person name="Rama T."/>
        </authorList>
    </citation>
    <scope>NUCLEOTIDE SEQUENCE</scope>
    <source>
        <strain evidence="1">TS7</strain>
    </source>
</reference>
<dbReference type="RefSeq" id="XP_046114375.1">
    <property type="nucleotide sequence ID" value="XM_046266237.1"/>
</dbReference>
<organism evidence="1 2">
    <name type="scientific">Emericellopsis atlantica</name>
    <dbReference type="NCBI Taxonomy" id="2614577"/>
    <lineage>
        <taxon>Eukaryota</taxon>
        <taxon>Fungi</taxon>
        <taxon>Dikarya</taxon>
        <taxon>Ascomycota</taxon>
        <taxon>Pezizomycotina</taxon>
        <taxon>Sordariomycetes</taxon>
        <taxon>Hypocreomycetidae</taxon>
        <taxon>Hypocreales</taxon>
        <taxon>Bionectriaceae</taxon>
        <taxon>Emericellopsis</taxon>
    </lineage>
</organism>
<dbReference type="AlphaFoldDB" id="A0A9P7ZEG4"/>
<comment type="caution">
    <text evidence="1">The sequence shown here is derived from an EMBL/GenBank/DDBJ whole genome shotgun (WGS) entry which is preliminary data.</text>
</comment>
<protein>
    <submittedName>
        <fullName evidence="1">Uncharacterized protein</fullName>
    </submittedName>
</protein>
<name>A0A9P7ZEG4_9HYPO</name>
<dbReference type="EMBL" id="MU251277">
    <property type="protein sequence ID" value="KAG9250451.1"/>
    <property type="molecule type" value="Genomic_DNA"/>
</dbReference>